<dbReference type="GO" id="GO:0045892">
    <property type="term" value="P:negative regulation of DNA-templated transcription"/>
    <property type="evidence" value="ECO:0007669"/>
    <property type="project" value="TreeGrafter"/>
</dbReference>
<reference evidence="3 4" key="1">
    <citation type="submission" date="2015-12" db="EMBL/GenBank/DDBJ databases">
        <title>A stable core within a dynamic pangenome in Sulfolobus acidocaldarius.</title>
        <authorList>
            <person name="Anderson R."/>
            <person name="Kouris A."/>
            <person name="Seward C."/>
            <person name="Campbell K."/>
            <person name="Whitaker R."/>
        </authorList>
    </citation>
    <scope>NUCLEOTIDE SEQUENCE [LARGE SCALE GENOMIC DNA]</scope>
    <source>
        <strain evidence="1 4">GG12-C01-09</strain>
        <strain evidence="2 3">NG05B_CO5_07</strain>
    </source>
</reference>
<dbReference type="SUPFAM" id="SSF46785">
    <property type="entry name" value="Winged helix' DNA-binding domain"/>
    <property type="match status" value="1"/>
</dbReference>
<dbReference type="RefSeq" id="WP_011276979.1">
    <property type="nucleotide sequence ID" value="NZ_BHWZ01000001.1"/>
</dbReference>
<name>A0A0U2W5E0_9CREN</name>
<dbReference type="PANTHER" id="PTHR33202:SF7">
    <property type="entry name" value="FERRIC UPTAKE REGULATION PROTEIN"/>
    <property type="match status" value="1"/>
</dbReference>
<dbReference type="PANTHER" id="PTHR33202">
    <property type="entry name" value="ZINC UPTAKE REGULATION PROTEIN"/>
    <property type="match status" value="1"/>
</dbReference>
<accession>A0A0U2W5E0</accession>
<sequence length="140" mass="15666">MEAEIINVLRTHGLKATPQRISILKLVHNGGHFNGEQIYNELKKIEPTISLSTVYNTLNALEKAGLLNSFEVGGVTWYEMKRDLHVNVYCEDLNTIIDVDINLDQVYKQLIEKGIDVKSLNIVTVANCSKLGKDNQKGIA</sequence>
<organism evidence="2 3">
    <name type="scientific">Sulfolobus acidocaldarius</name>
    <dbReference type="NCBI Taxonomy" id="2285"/>
    <lineage>
        <taxon>Archaea</taxon>
        <taxon>Thermoproteota</taxon>
        <taxon>Thermoprotei</taxon>
        <taxon>Sulfolobales</taxon>
        <taxon>Sulfolobaceae</taxon>
        <taxon>Sulfolobus</taxon>
    </lineage>
</organism>
<dbReference type="Proteomes" id="UP000065473">
    <property type="component" value="Chromosome"/>
</dbReference>
<dbReference type="EMBL" id="CP013694">
    <property type="protein sequence ID" value="ALU29546.1"/>
    <property type="molecule type" value="Genomic_DNA"/>
</dbReference>
<proteinExistence type="predicted"/>
<gene>
    <name evidence="1" type="ORF">ATY89_06025</name>
    <name evidence="2" type="ORF">ATZ20_09050</name>
</gene>
<dbReference type="GO" id="GO:0003700">
    <property type="term" value="F:DNA-binding transcription factor activity"/>
    <property type="evidence" value="ECO:0007669"/>
    <property type="project" value="InterPro"/>
</dbReference>
<dbReference type="STRING" id="1435377.SUSAZ_00225"/>
<evidence type="ECO:0000313" key="4">
    <source>
        <dbReference type="Proteomes" id="UP000065473"/>
    </source>
</evidence>
<dbReference type="InterPro" id="IPR036388">
    <property type="entry name" value="WH-like_DNA-bd_sf"/>
</dbReference>
<dbReference type="GO" id="GO:1900376">
    <property type="term" value="P:regulation of secondary metabolite biosynthetic process"/>
    <property type="evidence" value="ECO:0007669"/>
    <property type="project" value="TreeGrafter"/>
</dbReference>
<dbReference type="GO" id="GO:0000976">
    <property type="term" value="F:transcription cis-regulatory region binding"/>
    <property type="evidence" value="ECO:0007669"/>
    <property type="project" value="TreeGrafter"/>
</dbReference>
<dbReference type="Proteomes" id="UP000060043">
    <property type="component" value="Chromosome"/>
</dbReference>
<dbReference type="InterPro" id="IPR002481">
    <property type="entry name" value="FUR"/>
</dbReference>
<dbReference type="CDD" id="cd07153">
    <property type="entry name" value="Fur_like"/>
    <property type="match status" value="1"/>
</dbReference>
<dbReference type="GO" id="GO:0008270">
    <property type="term" value="F:zinc ion binding"/>
    <property type="evidence" value="ECO:0007669"/>
    <property type="project" value="TreeGrafter"/>
</dbReference>
<dbReference type="Gene3D" id="1.10.10.10">
    <property type="entry name" value="Winged helix-like DNA-binding domain superfamily/Winged helix DNA-binding domain"/>
    <property type="match status" value="1"/>
</dbReference>
<dbReference type="GeneID" id="14550580"/>
<dbReference type="PaxDb" id="1435377-SUSAZ_00225"/>
<dbReference type="AlphaFoldDB" id="A0A0U2W5E0"/>
<dbReference type="InterPro" id="IPR036390">
    <property type="entry name" value="WH_DNA-bd_sf"/>
</dbReference>
<dbReference type="EMBL" id="CP013695">
    <property type="protein sequence ID" value="ALU32276.1"/>
    <property type="molecule type" value="Genomic_DNA"/>
</dbReference>
<evidence type="ECO:0000313" key="3">
    <source>
        <dbReference type="Proteomes" id="UP000060043"/>
    </source>
</evidence>
<dbReference type="Pfam" id="PF01475">
    <property type="entry name" value="FUR"/>
    <property type="match status" value="1"/>
</dbReference>
<dbReference type="OMA" id="WFDTNTS"/>
<evidence type="ECO:0000313" key="1">
    <source>
        <dbReference type="EMBL" id="ALU29546.1"/>
    </source>
</evidence>
<dbReference type="OrthoDB" id="21318at2157"/>
<protein>
    <submittedName>
        <fullName evidence="2">Fur family transcriptional regulator</fullName>
    </submittedName>
</protein>
<evidence type="ECO:0000313" key="2">
    <source>
        <dbReference type="EMBL" id="ALU32276.1"/>
    </source>
</evidence>